<dbReference type="NCBIfam" id="NF003811">
    <property type="entry name" value="PRK05402.1"/>
    <property type="match status" value="1"/>
</dbReference>
<organism evidence="15 16">
    <name type="scientific">Vulcaniibacterium thermophilum</name>
    <dbReference type="NCBI Taxonomy" id="1169913"/>
    <lineage>
        <taxon>Bacteria</taxon>
        <taxon>Pseudomonadati</taxon>
        <taxon>Pseudomonadota</taxon>
        <taxon>Gammaproteobacteria</taxon>
        <taxon>Lysobacterales</taxon>
        <taxon>Lysobacteraceae</taxon>
        <taxon>Vulcaniibacterium</taxon>
    </lineage>
</organism>
<evidence type="ECO:0000256" key="11">
    <source>
        <dbReference type="HAMAP-Rule" id="MF_00685"/>
    </source>
</evidence>
<dbReference type="GO" id="GO:0003844">
    <property type="term" value="F:1,4-alpha-glucan branching enzyme activity"/>
    <property type="evidence" value="ECO:0007669"/>
    <property type="project" value="UniProtKB-UniRule"/>
</dbReference>
<gene>
    <name evidence="15" type="primary">glgB2</name>
    <name evidence="11" type="synonym">glgB</name>
    <name evidence="15" type="ORF">GCM10007167_24970</name>
</gene>
<dbReference type="PANTHER" id="PTHR43651">
    <property type="entry name" value="1,4-ALPHA-GLUCAN-BRANCHING ENZYME"/>
    <property type="match status" value="1"/>
</dbReference>
<dbReference type="CDD" id="cd02855">
    <property type="entry name" value="E_set_GBE_prok_N"/>
    <property type="match status" value="1"/>
</dbReference>
<dbReference type="GO" id="GO:0005978">
    <property type="term" value="P:glycogen biosynthetic process"/>
    <property type="evidence" value="ECO:0007669"/>
    <property type="project" value="UniProtKB-UniRule"/>
</dbReference>
<reference evidence="15" key="2">
    <citation type="submission" date="2020-09" db="EMBL/GenBank/DDBJ databases">
        <authorList>
            <person name="Sun Q."/>
            <person name="Kim S."/>
        </authorList>
    </citation>
    <scope>NUCLEOTIDE SEQUENCE</scope>
    <source>
        <strain evidence="15">KCTC 32020</strain>
    </source>
</reference>
<comment type="pathway">
    <text evidence="3 11">Glycan biosynthesis; glycogen biosynthesis.</text>
</comment>
<keyword evidence="9 11" id="KW-0320">Glycogen biosynthesis</keyword>
<dbReference type="GO" id="GO:0043169">
    <property type="term" value="F:cation binding"/>
    <property type="evidence" value="ECO:0007669"/>
    <property type="project" value="InterPro"/>
</dbReference>
<evidence type="ECO:0000313" key="15">
    <source>
        <dbReference type="EMBL" id="GHE42122.1"/>
    </source>
</evidence>
<evidence type="ECO:0000256" key="13">
    <source>
        <dbReference type="SAM" id="MobiDB-lite"/>
    </source>
</evidence>
<dbReference type="InterPro" id="IPR013783">
    <property type="entry name" value="Ig-like_fold"/>
</dbReference>
<keyword evidence="6 11" id="KW-0321">Glycogen metabolism</keyword>
<reference evidence="15" key="1">
    <citation type="journal article" date="2014" name="Int. J. Syst. Evol. Microbiol.">
        <title>Complete genome sequence of Corynebacterium casei LMG S-19264T (=DSM 44701T), isolated from a smear-ripened cheese.</title>
        <authorList>
            <consortium name="US DOE Joint Genome Institute (JGI-PGF)"/>
            <person name="Walter F."/>
            <person name="Albersmeier A."/>
            <person name="Kalinowski J."/>
            <person name="Ruckert C."/>
        </authorList>
    </citation>
    <scope>NUCLEOTIDE SEQUENCE</scope>
    <source>
        <strain evidence="15">KCTC 32020</strain>
    </source>
</reference>
<keyword evidence="16" id="KW-1185">Reference proteome</keyword>
<dbReference type="NCBIfam" id="NF008967">
    <property type="entry name" value="PRK12313.1"/>
    <property type="match status" value="1"/>
</dbReference>
<dbReference type="Pfam" id="PF22019">
    <property type="entry name" value="GlgB_N"/>
    <property type="match status" value="1"/>
</dbReference>
<dbReference type="EMBL" id="BNCF01000017">
    <property type="protein sequence ID" value="GHE42122.1"/>
    <property type="molecule type" value="Genomic_DNA"/>
</dbReference>
<dbReference type="RefSeq" id="WP_146474142.1">
    <property type="nucleotide sequence ID" value="NZ_BNCF01000017.1"/>
</dbReference>
<feature type="region of interest" description="Disordered" evidence="13">
    <location>
        <begin position="1"/>
        <end position="24"/>
    </location>
</feature>
<dbReference type="GO" id="GO:0005829">
    <property type="term" value="C:cytosol"/>
    <property type="evidence" value="ECO:0007669"/>
    <property type="project" value="TreeGrafter"/>
</dbReference>
<dbReference type="Gene3D" id="2.60.40.1180">
    <property type="entry name" value="Golgi alpha-mannosidase II"/>
    <property type="match status" value="1"/>
</dbReference>
<evidence type="ECO:0000256" key="6">
    <source>
        <dbReference type="ARBA" id="ARBA00022600"/>
    </source>
</evidence>
<accession>A0A918Z9I2</accession>
<dbReference type="InterPro" id="IPR054169">
    <property type="entry name" value="GlgB_N"/>
</dbReference>
<evidence type="ECO:0000256" key="7">
    <source>
        <dbReference type="ARBA" id="ARBA00022676"/>
    </source>
</evidence>
<dbReference type="GO" id="GO:0004553">
    <property type="term" value="F:hydrolase activity, hydrolyzing O-glycosyl compounds"/>
    <property type="evidence" value="ECO:0007669"/>
    <property type="project" value="InterPro"/>
</dbReference>
<keyword evidence="8 11" id="KW-0808">Transferase</keyword>
<keyword evidence="10 11" id="KW-0119">Carbohydrate metabolism</keyword>
<dbReference type="InterPro" id="IPR044143">
    <property type="entry name" value="GlgB_N_E_set_prok"/>
</dbReference>
<dbReference type="InterPro" id="IPR006047">
    <property type="entry name" value="GH13_cat_dom"/>
</dbReference>
<dbReference type="InterPro" id="IPR004193">
    <property type="entry name" value="Glyco_hydro_13_N"/>
</dbReference>
<evidence type="ECO:0000256" key="8">
    <source>
        <dbReference type="ARBA" id="ARBA00022679"/>
    </source>
</evidence>
<evidence type="ECO:0000256" key="3">
    <source>
        <dbReference type="ARBA" id="ARBA00004964"/>
    </source>
</evidence>
<dbReference type="SUPFAM" id="SSF51011">
    <property type="entry name" value="Glycosyl hydrolase domain"/>
    <property type="match status" value="1"/>
</dbReference>
<dbReference type="CDD" id="cd11322">
    <property type="entry name" value="AmyAc_Glg_BE"/>
    <property type="match status" value="1"/>
</dbReference>
<name>A0A918Z9I2_9GAMM</name>
<dbReference type="InterPro" id="IPR006407">
    <property type="entry name" value="GlgB"/>
</dbReference>
<dbReference type="EC" id="2.4.1.18" evidence="11"/>
<dbReference type="Pfam" id="PF00128">
    <property type="entry name" value="Alpha-amylase"/>
    <property type="match status" value="1"/>
</dbReference>
<dbReference type="OrthoDB" id="9800174at2"/>
<dbReference type="Pfam" id="PF02922">
    <property type="entry name" value="CBM_48"/>
    <property type="match status" value="1"/>
</dbReference>
<dbReference type="InterPro" id="IPR013780">
    <property type="entry name" value="Glyco_hydro_b"/>
</dbReference>
<keyword evidence="7 11" id="KW-0328">Glycosyltransferase</keyword>
<dbReference type="Proteomes" id="UP000636453">
    <property type="component" value="Unassembled WGS sequence"/>
</dbReference>
<evidence type="ECO:0000256" key="4">
    <source>
        <dbReference type="ARBA" id="ARBA00009000"/>
    </source>
</evidence>
<dbReference type="InterPro" id="IPR006048">
    <property type="entry name" value="A-amylase/branching_C"/>
</dbReference>
<evidence type="ECO:0000256" key="12">
    <source>
        <dbReference type="PIRSR" id="PIRSR000463-1"/>
    </source>
</evidence>
<dbReference type="FunFam" id="2.60.40.1180:FF:000002">
    <property type="entry name" value="1,4-alpha-glucan branching enzyme GlgB"/>
    <property type="match status" value="1"/>
</dbReference>
<dbReference type="SUPFAM" id="SSF51445">
    <property type="entry name" value="(Trans)glycosidases"/>
    <property type="match status" value="1"/>
</dbReference>
<dbReference type="Pfam" id="PF02806">
    <property type="entry name" value="Alpha-amylase_C"/>
    <property type="match status" value="1"/>
</dbReference>
<dbReference type="FunFam" id="3.20.20.80:FF:000003">
    <property type="entry name" value="1,4-alpha-glucan branching enzyme GlgB"/>
    <property type="match status" value="1"/>
</dbReference>
<dbReference type="InterPro" id="IPR014756">
    <property type="entry name" value="Ig_E-set"/>
</dbReference>
<comment type="catalytic activity">
    <reaction evidence="1 11">
        <text>Transfers a segment of a (1-&gt;4)-alpha-D-glucan chain to a primary hydroxy group in a similar glucan chain.</text>
        <dbReference type="EC" id="2.4.1.18"/>
    </reaction>
</comment>
<dbReference type="PANTHER" id="PTHR43651:SF3">
    <property type="entry name" value="1,4-ALPHA-GLUCAN-BRANCHING ENZYME"/>
    <property type="match status" value="1"/>
</dbReference>
<dbReference type="SMART" id="SM00642">
    <property type="entry name" value="Aamy"/>
    <property type="match status" value="1"/>
</dbReference>
<evidence type="ECO:0000256" key="10">
    <source>
        <dbReference type="ARBA" id="ARBA00023277"/>
    </source>
</evidence>
<dbReference type="NCBIfam" id="TIGR01515">
    <property type="entry name" value="branching_enzym"/>
    <property type="match status" value="1"/>
</dbReference>
<evidence type="ECO:0000313" key="16">
    <source>
        <dbReference type="Proteomes" id="UP000636453"/>
    </source>
</evidence>
<dbReference type="SUPFAM" id="SSF81296">
    <property type="entry name" value="E set domains"/>
    <property type="match status" value="1"/>
</dbReference>
<feature type="active site" description="Proton donor" evidence="11 12">
    <location>
        <position position="486"/>
    </location>
</feature>
<proteinExistence type="inferred from homology"/>
<sequence length="753" mass="84072">MNDASPAPRPATRRAARAEATVASPDPALEARLRALVEGRADDPFALLGPHGQADGRVRVRACLPGARAVALLPERGEPVAMTAREGGLPFDGALFEGVLDAPARYRLRIDWPGGREEIEDPYAFGPVLEEAWLHGFLAGDGECARRALGAHHTTIDGVSGVRFAVWAPNARRVSVVGDFNGWDGRRHPMRLRHTAGVWEIFLPRIAPGARYKYEVLAQDGTLLPLKADPLARWTELPPATASRVPDREAFDWHDEDWLRRRVREAMHREPVSIYEVHAGSWRRGAGGEALDWDALAAELVPYVRDLGFTHIELLPVTEFPFGGSWGYQPLGMYAPSARWGEPAAFARFVDACHRAGIGVILDWVSAHFPGDAHGLQRFDGTALYEHEDPREGFHRDWHTLIYNYGRREVAAYLIGSALEWIERFHVDGLRVDAVASMLYRDYSRPDGEWVPNVHGGRENLEAVDFLRRLNAQIAERFPGVMTIAEESTAWAGVTAEPAHGGLGFTHKWNMGWMHDTLRYLSRDPIHRRFHHSDMTFGLVYAFSERFVLPLSHDEVVHGKGSLLCKMPGDDWQRFANLRAYFGFMWAHPGRKLLFMGGEFAQRREWDHDGALDWHLLEHAPHRGMQALVRDLNHLLRELHALHRRDHDPGGFQWSVGDDAANSVLAFLRYDEEGGALLCVSNFTPVPRHGYRVGVPRAGFWREVLNTDSAYYGGSNLGNGGGVEAEAIGTHGFAHSLALTVPPLATIWLKCGG</sequence>
<evidence type="ECO:0000256" key="1">
    <source>
        <dbReference type="ARBA" id="ARBA00000826"/>
    </source>
</evidence>
<dbReference type="InterPro" id="IPR017853">
    <property type="entry name" value="GH"/>
</dbReference>
<evidence type="ECO:0000256" key="5">
    <source>
        <dbReference type="ARBA" id="ARBA00011245"/>
    </source>
</evidence>
<dbReference type="AlphaFoldDB" id="A0A918Z9I2"/>
<dbReference type="FunFam" id="2.60.40.10:FF:000169">
    <property type="entry name" value="1,4-alpha-glucan branching enzyme GlgB"/>
    <property type="match status" value="1"/>
</dbReference>
<dbReference type="PIRSF" id="PIRSF000463">
    <property type="entry name" value="GlgB"/>
    <property type="match status" value="1"/>
</dbReference>
<feature type="domain" description="Glycosyl hydrolase family 13 catalytic" evidence="14">
    <location>
        <begin position="276"/>
        <end position="615"/>
    </location>
</feature>
<evidence type="ECO:0000259" key="14">
    <source>
        <dbReference type="SMART" id="SM00642"/>
    </source>
</evidence>
<protein>
    <recommendedName>
        <fullName evidence="11">1,4-alpha-glucan branching enzyme GlgB</fullName>
        <ecNumber evidence="11">2.4.1.18</ecNumber>
    </recommendedName>
    <alternativeName>
        <fullName evidence="11">1,4-alpha-D-glucan:1,4-alpha-D-glucan 6-glucosyl-transferase</fullName>
    </alternativeName>
    <alternativeName>
        <fullName evidence="11">Alpha-(1-&gt;4)-glucan branching enzyme</fullName>
    </alternativeName>
    <alternativeName>
        <fullName evidence="11">Glycogen branching enzyme</fullName>
        <shortName evidence="11">BE</shortName>
    </alternativeName>
</protein>
<comment type="subunit">
    <text evidence="5 11">Monomer.</text>
</comment>
<comment type="caution">
    <text evidence="15">The sequence shown here is derived from an EMBL/GenBank/DDBJ whole genome shotgun (WGS) entry which is preliminary data.</text>
</comment>
<dbReference type="InterPro" id="IPR037439">
    <property type="entry name" value="Branching_enzy"/>
</dbReference>
<dbReference type="Gene3D" id="2.60.40.10">
    <property type="entry name" value="Immunoglobulins"/>
    <property type="match status" value="2"/>
</dbReference>
<comment type="function">
    <text evidence="2 11">Catalyzes the formation of the alpha-1,6-glucosidic linkages in glycogen by scission of a 1,4-alpha-linked oligosaccharide from growing alpha-1,4-glucan chains and the subsequent attachment of the oligosaccharide to the alpha-1,6 position.</text>
</comment>
<feature type="active site" description="Nucleophile" evidence="11 12">
    <location>
        <position position="433"/>
    </location>
</feature>
<dbReference type="HAMAP" id="MF_00685">
    <property type="entry name" value="GlgB"/>
    <property type="match status" value="1"/>
</dbReference>
<evidence type="ECO:0000256" key="2">
    <source>
        <dbReference type="ARBA" id="ARBA00002953"/>
    </source>
</evidence>
<comment type="similarity">
    <text evidence="4 11">Belongs to the glycosyl hydrolase 13 family. GlgB subfamily.</text>
</comment>
<dbReference type="Gene3D" id="3.20.20.80">
    <property type="entry name" value="Glycosidases"/>
    <property type="match status" value="1"/>
</dbReference>
<evidence type="ECO:0000256" key="9">
    <source>
        <dbReference type="ARBA" id="ARBA00023056"/>
    </source>
</evidence>